<organism evidence="6 7">
    <name type="scientific">Zosterops lateralis melanops</name>
    <dbReference type="NCBI Taxonomy" id="1220523"/>
    <lineage>
        <taxon>Eukaryota</taxon>
        <taxon>Metazoa</taxon>
        <taxon>Chordata</taxon>
        <taxon>Craniata</taxon>
        <taxon>Vertebrata</taxon>
        <taxon>Euteleostomi</taxon>
        <taxon>Archelosauria</taxon>
        <taxon>Archosauria</taxon>
        <taxon>Dinosauria</taxon>
        <taxon>Saurischia</taxon>
        <taxon>Theropoda</taxon>
        <taxon>Coelurosauria</taxon>
        <taxon>Aves</taxon>
        <taxon>Neognathae</taxon>
        <taxon>Neoaves</taxon>
        <taxon>Telluraves</taxon>
        <taxon>Australaves</taxon>
        <taxon>Passeriformes</taxon>
        <taxon>Sylvioidea</taxon>
        <taxon>Zosteropidae</taxon>
        <taxon>Zosterops</taxon>
    </lineage>
</organism>
<dbReference type="Pfam" id="PF01391">
    <property type="entry name" value="Collagen"/>
    <property type="match status" value="1"/>
</dbReference>
<feature type="compositionally biased region" description="Gly residues" evidence="4">
    <location>
        <begin position="44"/>
        <end position="53"/>
    </location>
</feature>
<dbReference type="Pfam" id="PF02191">
    <property type="entry name" value="OLF"/>
    <property type="match status" value="1"/>
</dbReference>
<evidence type="ECO:0000313" key="6">
    <source>
        <dbReference type="Ensembl" id="ENSZLMP00000015356.1"/>
    </source>
</evidence>
<dbReference type="Proteomes" id="UP000694401">
    <property type="component" value="Unassembled WGS sequence"/>
</dbReference>
<reference evidence="6" key="2">
    <citation type="submission" date="2025-09" db="UniProtKB">
        <authorList>
            <consortium name="Ensembl"/>
        </authorList>
    </citation>
    <scope>IDENTIFICATION</scope>
</reference>
<dbReference type="PANTHER" id="PTHR23192:SF85">
    <property type="entry name" value="GLIOMEDIN"/>
    <property type="match status" value="1"/>
</dbReference>
<dbReference type="Ensembl" id="ENSZLMT00000015777.1">
    <property type="protein sequence ID" value="ENSZLMP00000015356.1"/>
    <property type="gene ID" value="ENSZLMG00000010685.1"/>
</dbReference>
<keyword evidence="7" id="KW-1185">Reference proteome</keyword>
<comment type="subcellular location">
    <subcellularLocation>
        <location evidence="1">Secreted</location>
    </subcellularLocation>
</comment>
<dbReference type="PANTHER" id="PTHR23192">
    <property type="entry name" value="OLFACTOMEDIN-RELATED"/>
    <property type="match status" value="1"/>
</dbReference>
<dbReference type="SMART" id="SM00284">
    <property type="entry name" value="OLF"/>
    <property type="match status" value="1"/>
</dbReference>
<name>A0A8D2PP54_ZOSLA</name>
<dbReference type="InterPro" id="IPR050605">
    <property type="entry name" value="Olfactomedin-like_domain"/>
</dbReference>
<feature type="domain" description="Olfactomedin-like" evidence="5">
    <location>
        <begin position="123"/>
        <end position="367"/>
    </location>
</feature>
<reference evidence="6" key="1">
    <citation type="submission" date="2025-08" db="UniProtKB">
        <authorList>
            <consortium name="Ensembl"/>
        </authorList>
    </citation>
    <scope>IDENTIFICATION</scope>
</reference>
<proteinExistence type="predicted"/>
<keyword evidence="2" id="KW-0964">Secreted</keyword>
<dbReference type="GO" id="GO:0009986">
    <property type="term" value="C:cell surface"/>
    <property type="evidence" value="ECO:0007669"/>
    <property type="project" value="TreeGrafter"/>
</dbReference>
<protein>
    <submittedName>
        <fullName evidence="6">Gliomedin</fullName>
    </submittedName>
</protein>
<dbReference type="InterPro" id="IPR008160">
    <property type="entry name" value="Collagen"/>
</dbReference>
<evidence type="ECO:0000256" key="3">
    <source>
        <dbReference type="PROSITE-ProRule" id="PRU00446"/>
    </source>
</evidence>
<dbReference type="PROSITE" id="PS51132">
    <property type="entry name" value="OLF"/>
    <property type="match status" value="1"/>
</dbReference>
<dbReference type="GO" id="GO:0007165">
    <property type="term" value="P:signal transduction"/>
    <property type="evidence" value="ECO:0007669"/>
    <property type="project" value="TreeGrafter"/>
</dbReference>
<comment type="caution">
    <text evidence="3">Lacks conserved residue(s) required for the propagation of feature annotation.</text>
</comment>
<evidence type="ECO:0000256" key="1">
    <source>
        <dbReference type="ARBA" id="ARBA00004613"/>
    </source>
</evidence>
<evidence type="ECO:0000256" key="4">
    <source>
        <dbReference type="SAM" id="MobiDB-lite"/>
    </source>
</evidence>
<accession>A0A8D2PP54</accession>
<dbReference type="InterPro" id="IPR003112">
    <property type="entry name" value="Olfac-like_dom"/>
</dbReference>
<dbReference type="AlphaFoldDB" id="A0A8D2PP54"/>
<feature type="region of interest" description="Disordered" evidence="4">
    <location>
        <begin position="1"/>
        <end position="61"/>
    </location>
</feature>
<sequence length="377" mass="41630">PGTPGQKGEPGINGKRGKPGLPGPKGDQGEKGEPGEMGLPGKDGMPGGKGARGAKGEKGDANNDVILEGKEKCSWEFSCNSLLDRKRYAPLLKHQCETCAIPNDDTLAGKAEDRIPGPSKKAECVITSVGSPVHFVSVQQTFGTWMRESANKSDERIWLTMHFSGNYIKEYENSNALLNDSYRIINITGFFYGCGHAVQNSNFYYQKGGTNIILRYGLDKATLGALLIEDALHHGRNYLFSNSKTYFNIAVDEKGLWIIYASSTDKNIMVAQVDEEKFSVIRLINTTYPKSKAGNAFIACGILYVTDTKDMTVSFAFDLMKGKQIDARFELRSSQSVLAMLSYSLRDKNLYTWENGSLMVYPVHLNTSLNRKKKQEA</sequence>
<evidence type="ECO:0000313" key="7">
    <source>
        <dbReference type="Proteomes" id="UP000694401"/>
    </source>
</evidence>
<evidence type="ECO:0000256" key="2">
    <source>
        <dbReference type="ARBA" id="ARBA00022525"/>
    </source>
</evidence>
<dbReference type="GO" id="GO:0005615">
    <property type="term" value="C:extracellular space"/>
    <property type="evidence" value="ECO:0007669"/>
    <property type="project" value="TreeGrafter"/>
</dbReference>
<evidence type="ECO:0000259" key="5">
    <source>
        <dbReference type="PROSITE" id="PS51132"/>
    </source>
</evidence>